<gene>
    <name evidence="1" type="ORF">ACFFI0_07970</name>
</gene>
<dbReference type="RefSeq" id="WP_130856299.1">
    <property type="nucleotide sequence ID" value="NZ_JBHLWO010000001.1"/>
</dbReference>
<accession>A0ABV6HH71</accession>
<protein>
    <submittedName>
        <fullName evidence="1">3-keto-5-aminohexanoate cleavage protein</fullName>
    </submittedName>
</protein>
<sequence length="247" mass="27821">MLRSPIIKAAINGSRTKLDSPNIPTSKEEILEEAKRSVIAGAKQIHFHVRDDNGRETLDGKFVAEQISLVRQHLLNIPVGISTGSWIEPDFELRKNLINGWTIFPDFVSVNFSEDNCEQVVKMLLDKGVSIEAGISNVTDAKKLINSGLHKYCFRILIEPQEHALSGALENLYAIEKAILPVVFEQEILLHGLNETCWPLIEKAFERNYSTRVGFEDTLYIDETTKAETNAELIKKALFLHQIKSPP</sequence>
<organism evidence="1 2">
    <name type="scientific">Olivibacter oleidegradans</name>
    <dbReference type="NCBI Taxonomy" id="760123"/>
    <lineage>
        <taxon>Bacteria</taxon>
        <taxon>Pseudomonadati</taxon>
        <taxon>Bacteroidota</taxon>
        <taxon>Sphingobacteriia</taxon>
        <taxon>Sphingobacteriales</taxon>
        <taxon>Sphingobacteriaceae</taxon>
        <taxon>Olivibacter</taxon>
    </lineage>
</organism>
<dbReference type="Gene3D" id="3.20.20.70">
    <property type="entry name" value="Aldolase class I"/>
    <property type="match status" value="1"/>
</dbReference>
<proteinExistence type="predicted"/>
<reference evidence="1 2" key="1">
    <citation type="submission" date="2024-09" db="EMBL/GenBank/DDBJ databases">
        <authorList>
            <person name="Sun Q."/>
            <person name="Mori K."/>
        </authorList>
    </citation>
    <scope>NUCLEOTIDE SEQUENCE [LARGE SCALE GENOMIC DNA]</scope>
    <source>
        <strain evidence="1 2">CCM 7765</strain>
    </source>
</reference>
<dbReference type="InterPro" id="IPR008567">
    <property type="entry name" value="BKACE"/>
</dbReference>
<evidence type="ECO:0000313" key="1">
    <source>
        <dbReference type="EMBL" id="MFC0318242.1"/>
    </source>
</evidence>
<dbReference type="InterPro" id="IPR013785">
    <property type="entry name" value="Aldolase_TIM"/>
</dbReference>
<dbReference type="Pfam" id="PF05853">
    <property type="entry name" value="BKACE"/>
    <property type="match status" value="1"/>
</dbReference>
<dbReference type="PANTHER" id="PTHR37418">
    <property type="entry name" value="3-KETO-5-AMINOHEXANOATE CLEAVAGE ENZYME-RELATED"/>
    <property type="match status" value="1"/>
</dbReference>
<dbReference type="Proteomes" id="UP001589774">
    <property type="component" value="Unassembled WGS sequence"/>
</dbReference>
<comment type="caution">
    <text evidence="1">The sequence shown here is derived from an EMBL/GenBank/DDBJ whole genome shotgun (WGS) entry which is preliminary data.</text>
</comment>
<evidence type="ECO:0000313" key="2">
    <source>
        <dbReference type="Proteomes" id="UP001589774"/>
    </source>
</evidence>
<dbReference type="PANTHER" id="PTHR37418:SF1">
    <property type="entry name" value="3-KETO-5-AMINOHEXANOATE CLEAVAGE PROTEIN"/>
    <property type="match status" value="1"/>
</dbReference>
<dbReference type="EMBL" id="JBHLWO010000001">
    <property type="protein sequence ID" value="MFC0318242.1"/>
    <property type="molecule type" value="Genomic_DNA"/>
</dbReference>
<name>A0ABV6HH71_9SPHI</name>
<keyword evidence="2" id="KW-1185">Reference proteome</keyword>